<dbReference type="RefSeq" id="WP_066062576.1">
    <property type="nucleotide sequence ID" value="NZ_CP013015.1"/>
</dbReference>
<dbReference type="AlphaFoldDB" id="A0A7U4THQ2"/>
<evidence type="ECO:0000313" key="2">
    <source>
        <dbReference type="Proteomes" id="UP000070560"/>
    </source>
</evidence>
<gene>
    <name evidence="1" type="ORF">HS1_001290</name>
</gene>
<dbReference type="KEGG" id="daw:HS1_001290"/>
<dbReference type="OrthoDB" id="9798416at2"/>
<name>A0A7U4THQ2_DESA2</name>
<protein>
    <submittedName>
        <fullName evidence="1">Uncharacterized protein</fullName>
    </submittedName>
</protein>
<organism evidence="1 2">
    <name type="scientific">Desulfofervidus auxilii</name>
    <dbReference type="NCBI Taxonomy" id="1621989"/>
    <lineage>
        <taxon>Bacteria</taxon>
        <taxon>Pseudomonadati</taxon>
        <taxon>Thermodesulfobacteriota</taxon>
        <taxon>Candidatus Desulfofervidia</taxon>
        <taxon>Candidatus Desulfofervidales</taxon>
        <taxon>Candidatus Desulfofervidaceae</taxon>
        <taxon>Candidatus Desulfofervidus</taxon>
    </lineage>
</organism>
<dbReference type="Proteomes" id="UP000070560">
    <property type="component" value="Chromosome"/>
</dbReference>
<proteinExistence type="predicted"/>
<evidence type="ECO:0000313" key="1">
    <source>
        <dbReference type="EMBL" id="AMM41094.1"/>
    </source>
</evidence>
<sequence length="258" mass="30287">MNEKVFISGSISIKRLPKEVLKSIDKIIAKNFKILIGDANGVDKLVQNYCLKKQYFNVTVYSIFEKPRNRASEKYGFKKISVDAALKKEIDKQKQKDKAMTQDCTYCLIIWDGKSKGSYSNILRAIELNKKAKVYLTQKNKFLEPYKINKNEIEYIFRKNNGYIASEVIKYLNKNVSDYFKNSRDLYKYLLKKSLIKKENNTYIPADANSKMFIVEKYKGKPKGVKFSNEFIDWIENELKLISRKESNFQLTFFEKNA</sequence>
<dbReference type="Gene3D" id="3.40.50.450">
    <property type="match status" value="1"/>
</dbReference>
<keyword evidence="2" id="KW-1185">Reference proteome</keyword>
<dbReference type="EMBL" id="CP013015">
    <property type="protein sequence ID" value="AMM41094.1"/>
    <property type="molecule type" value="Genomic_DNA"/>
</dbReference>
<accession>A0A7U4THQ2</accession>
<reference evidence="1 2" key="1">
    <citation type="submission" date="2015-10" db="EMBL/GenBank/DDBJ databases">
        <title>Candidatus Desulfofervidus auxilii, a hydrogenotrophic sulfate-reducing bacterium involved in the thermophilic anaerobic oxidation of methane.</title>
        <authorList>
            <person name="Krukenberg V."/>
            <person name="Richter M."/>
            <person name="Wegener G."/>
        </authorList>
    </citation>
    <scope>NUCLEOTIDE SEQUENCE [LARGE SCALE GENOMIC DNA]</scope>
    <source>
        <strain evidence="1 2">HS1</strain>
    </source>
</reference>